<dbReference type="SUPFAM" id="SSF51338">
    <property type="entry name" value="Composite domain of metallo-dependent hydrolases"/>
    <property type="match status" value="1"/>
</dbReference>
<evidence type="ECO:0000256" key="1">
    <source>
        <dbReference type="SAM" id="SignalP"/>
    </source>
</evidence>
<feature type="domain" description="Amidohydrolase-related" evidence="2">
    <location>
        <begin position="309"/>
        <end position="643"/>
    </location>
</feature>
<keyword evidence="1" id="KW-0732">Signal</keyword>
<dbReference type="SUPFAM" id="SSF51556">
    <property type="entry name" value="Metallo-dependent hydrolases"/>
    <property type="match status" value="1"/>
</dbReference>
<dbReference type="OrthoDB" id="9765769at2"/>
<comment type="caution">
    <text evidence="3">The sequence shown here is derived from an EMBL/GenBank/DDBJ whole genome shotgun (WGS) entry which is preliminary data.</text>
</comment>
<dbReference type="PANTHER" id="PTHR43135:SF3">
    <property type="entry name" value="ALPHA-D-RIBOSE 1-METHYLPHOSPHONATE 5-TRIPHOSPHATE DIPHOSPHATASE"/>
    <property type="match status" value="1"/>
</dbReference>
<evidence type="ECO:0000313" key="3">
    <source>
        <dbReference type="EMBL" id="TPE59430.1"/>
    </source>
</evidence>
<dbReference type="InterPro" id="IPR006680">
    <property type="entry name" value="Amidohydro-rel"/>
</dbReference>
<dbReference type="Gene3D" id="3.20.20.140">
    <property type="entry name" value="Metal-dependent hydrolases"/>
    <property type="match status" value="1"/>
</dbReference>
<dbReference type="InterPro" id="IPR051781">
    <property type="entry name" value="Metallo-dep_Hydrolase"/>
</dbReference>
<proteinExistence type="predicted"/>
<dbReference type="Gene3D" id="2.30.40.10">
    <property type="entry name" value="Urease, subunit C, domain 1"/>
    <property type="match status" value="1"/>
</dbReference>
<feature type="chain" id="PRO_5021410796" evidence="1">
    <location>
        <begin position="20"/>
        <end position="673"/>
    </location>
</feature>
<dbReference type="InterPro" id="IPR011059">
    <property type="entry name" value="Metal-dep_hydrolase_composite"/>
</dbReference>
<dbReference type="Pfam" id="PF01979">
    <property type="entry name" value="Amidohydro_1"/>
    <property type="match status" value="1"/>
</dbReference>
<reference evidence="3 4" key="1">
    <citation type="submission" date="2019-06" db="EMBL/GenBank/DDBJ databases">
        <authorList>
            <person name="Lee I."/>
            <person name="Jang G.I."/>
            <person name="Hwang C.Y."/>
        </authorList>
    </citation>
    <scope>NUCLEOTIDE SEQUENCE [LARGE SCALE GENOMIC DNA]</scope>
    <source>
        <strain evidence="3 4">PAMC 28131</strain>
    </source>
</reference>
<dbReference type="InterPro" id="IPR032466">
    <property type="entry name" value="Metal_Hydrolase"/>
</dbReference>
<organism evidence="3 4">
    <name type="scientific">Sandaracinobacter neustonicus</name>
    <dbReference type="NCBI Taxonomy" id="1715348"/>
    <lineage>
        <taxon>Bacteria</taxon>
        <taxon>Pseudomonadati</taxon>
        <taxon>Pseudomonadota</taxon>
        <taxon>Alphaproteobacteria</taxon>
        <taxon>Sphingomonadales</taxon>
        <taxon>Sphingosinicellaceae</taxon>
        <taxon>Sandaracinobacter</taxon>
    </lineage>
</organism>
<feature type="signal peptide" evidence="1">
    <location>
        <begin position="1"/>
        <end position="19"/>
    </location>
</feature>
<dbReference type="EMBL" id="VFSU01000030">
    <property type="protein sequence ID" value="TPE59430.1"/>
    <property type="molecule type" value="Genomic_DNA"/>
</dbReference>
<protein>
    <submittedName>
        <fullName evidence="3">Amidohydrolase family protein</fullName>
    </submittedName>
</protein>
<name>A0A501XFX1_9SPHN</name>
<gene>
    <name evidence="3" type="ORF">FJQ54_13125</name>
</gene>
<keyword evidence="4" id="KW-1185">Reference proteome</keyword>
<accession>A0A501XFX1</accession>
<evidence type="ECO:0000313" key="4">
    <source>
        <dbReference type="Proteomes" id="UP000319897"/>
    </source>
</evidence>
<dbReference type="RefSeq" id="WP_140928876.1">
    <property type="nucleotide sequence ID" value="NZ_VFSU01000030.1"/>
</dbReference>
<dbReference type="Proteomes" id="UP000319897">
    <property type="component" value="Unassembled WGS sequence"/>
</dbReference>
<dbReference type="GO" id="GO:0016810">
    <property type="term" value="F:hydrolase activity, acting on carbon-nitrogen (but not peptide) bonds"/>
    <property type="evidence" value="ECO:0007669"/>
    <property type="project" value="InterPro"/>
</dbReference>
<sequence length="673" mass="71543">MKKLVGFVALFAIASPLLAAQERYSVLFSGRTVGTLIADEANGSTSIVYDYKNNGRGPTINESVTVDAAGLPTSWRVTGSTTFGSKVDESFTLSNGTASWTDATGPGTATVSTPTLYVAQGASPFALGLYARALSNAGGKLPALPGGELKLEQLAPVALKSASGTVSATAYTLSGIDLDRQTIFLDSNKRLVAYATPEFVMLQQGLEGEEARLRAMVAEWDTKRLTDTVHSLAKQPAGNLRITNVRIFDPAKLALSAPASVLVKGNRIAAIDGPGVTKRGETVVDGAGGTILAGFNEMHAHLGQSDALLNLMAGITTARDMGNDDPVLDKLVQRIESGELAGPRVVRSAFIEGKSKTNAQATVVVDNEADAVQAVRNAAKDGVFQIKIYTSINPAWVPAMVKEAHAAGLNVAGHVPAFTTTDDMILAGYDEITHSNQLMLNWVLQPGDDTRTLLRITALKRFADYDLNSPAAQKTINLMISKHIAHDPTLIIMETATRGRKGQLPPGAVDWASHMPIGIQRDLKQPMLDISTPEDDRAYSKAFDTTLAVMKKLNDGGVLIVPGTDMGGSFWYHRELELYTNFMSNAEVLKRATLDSSAHLKRGADYGEVKPGKMADFMLLPGDPVKDIKAIKAISMVVKNGTVYFPEQAYEALGIKPFAAAPSVGGAGFKPAS</sequence>
<evidence type="ECO:0000259" key="2">
    <source>
        <dbReference type="Pfam" id="PF01979"/>
    </source>
</evidence>
<keyword evidence="3" id="KW-0378">Hydrolase</keyword>
<dbReference type="PANTHER" id="PTHR43135">
    <property type="entry name" value="ALPHA-D-RIBOSE 1-METHYLPHOSPHONATE 5-TRIPHOSPHATE DIPHOSPHATASE"/>
    <property type="match status" value="1"/>
</dbReference>
<dbReference type="AlphaFoldDB" id="A0A501XFX1"/>